<sequence length="116" mass="12100">MVPTKLTRLTVRAAVIGALAAGAVVAVPKVAMADAKCPNGTARVFLYASTNHCQGGTQTYTNPTVVKVCSMSRTKVVIETKGERRINNRTVELGPGHCAAFEPRGQESATVAVSAT</sequence>
<organism evidence="2 3">
    <name type="scientific">Nocardia puris</name>
    <dbReference type="NCBI Taxonomy" id="208602"/>
    <lineage>
        <taxon>Bacteria</taxon>
        <taxon>Bacillati</taxon>
        <taxon>Actinomycetota</taxon>
        <taxon>Actinomycetes</taxon>
        <taxon>Mycobacteriales</taxon>
        <taxon>Nocardiaceae</taxon>
        <taxon>Nocardia</taxon>
    </lineage>
</organism>
<evidence type="ECO:0000313" key="2">
    <source>
        <dbReference type="EMBL" id="RBO96890.1"/>
    </source>
</evidence>
<accession>A0A366E3E0</accession>
<comment type="caution">
    <text evidence="2">The sequence shown here is derived from an EMBL/GenBank/DDBJ whole genome shotgun (WGS) entry which is preliminary data.</text>
</comment>
<keyword evidence="1" id="KW-0732">Signal</keyword>
<protein>
    <recommendedName>
        <fullName evidence="4">Alpha amylase inhibitor</fullName>
    </recommendedName>
</protein>
<dbReference type="AlphaFoldDB" id="A0A366E3E0"/>
<evidence type="ECO:0000256" key="1">
    <source>
        <dbReference type="SAM" id="SignalP"/>
    </source>
</evidence>
<proteinExistence type="predicted"/>
<gene>
    <name evidence="2" type="ORF">DFR74_101909</name>
</gene>
<feature type="chain" id="PRO_5016710589" description="Alpha amylase inhibitor" evidence="1">
    <location>
        <begin position="34"/>
        <end position="116"/>
    </location>
</feature>
<evidence type="ECO:0000313" key="3">
    <source>
        <dbReference type="Proteomes" id="UP000252586"/>
    </source>
</evidence>
<dbReference type="Proteomes" id="UP000252586">
    <property type="component" value="Unassembled WGS sequence"/>
</dbReference>
<dbReference type="STRING" id="1210090.GCA_001613185_03768"/>
<dbReference type="EMBL" id="QNRE01000001">
    <property type="protein sequence ID" value="RBO96890.1"/>
    <property type="molecule type" value="Genomic_DNA"/>
</dbReference>
<keyword evidence="3" id="KW-1185">Reference proteome</keyword>
<name>A0A366E3E0_9NOCA</name>
<evidence type="ECO:0008006" key="4">
    <source>
        <dbReference type="Google" id="ProtNLM"/>
    </source>
</evidence>
<reference evidence="2 3" key="1">
    <citation type="submission" date="2018-06" db="EMBL/GenBank/DDBJ databases">
        <title>Genomic Encyclopedia of Type Strains, Phase IV (KMG-IV): sequencing the most valuable type-strain genomes for metagenomic binning, comparative biology and taxonomic classification.</title>
        <authorList>
            <person name="Goeker M."/>
        </authorList>
    </citation>
    <scope>NUCLEOTIDE SEQUENCE [LARGE SCALE GENOMIC DNA]</scope>
    <source>
        <strain evidence="2 3">DSM 44599</strain>
    </source>
</reference>
<feature type="signal peptide" evidence="1">
    <location>
        <begin position="1"/>
        <end position="33"/>
    </location>
</feature>